<dbReference type="EMBL" id="JBHUMX010000019">
    <property type="protein sequence ID" value="MFD2628801.1"/>
    <property type="molecule type" value="Genomic_DNA"/>
</dbReference>
<evidence type="ECO:0000259" key="2">
    <source>
        <dbReference type="PROSITE" id="PS51898"/>
    </source>
</evidence>
<dbReference type="Pfam" id="PF00589">
    <property type="entry name" value="Phage_integrase"/>
    <property type="match status" value="1"/>
</dbReference>
<dbReference type="InterPro" id="IPR011010">
    <property type="entry name" value="DNA_brk_join_enz"/>
</dbReference>
<keyword evidence="1" id="KW-0233">DNA recombination</keyword>
<dbReference type="InterPro" id="IPR002104">
    <property type="entry name" value="Integrase_catalytic"/>
</dbReference>
<sequence length="183" mass="21759">MNIVQPIRDYEKLEELKRRLKQKNDRDYILVMIGLYTALRISDILRIRVEDVKKDYITMREKKTSKFRRIYLNADLKKALKDYIQDKEPHEYLIRSREGTNKPITRVRAYGVLKDIAEEVGLESIGTHSLRKTFGYWAYKDTKDVAALQKLFNHSYPEETLRYIGIEQDGVDLLLKNAYRNAR</sequence>
<protein>
    <submittedName>
        <fullName evidence="3">Site-specific integrase</fullName>
    </submittedName>
</protein>
<dbReference type="Proteomes" id="UP001597451">
    <property type="component" value="Unassembled WGS sequence"/>
</dbReference>
<organism evidence="3 4">
    <name type="scientific">Oceanobacillus kapialis</name>
    <dbReference type="NCBI Taxonomy" id="481353"/>
    <lineage>
        <taxon>Bacteria</taxon>
        <taxon>Bacillati</taxon>
        <taxon>Bacillota</taxon>
        <taxon>Bacilli</taxon>
        <taxon>Bacillales</taxon>
        <taxon>Bacillaceae</taxon>
        <taxon>Oceanobacillus</taxon>
    </lineage>
</organism>
<evidence type="ECO:0000313" key="3">
    <source>
        <dbReference type="EMBL" id="MFD2628801.1"/>
    </source>
</evidence>
<dbReference type="SUPFAM" id="SSF56349">
    <property type="entry name" value="DNA breaking-rejoining enzymes"/>
    <property type="match status" value="1"/>
</dbReference>
<evidence type="ECO:0000313" key="4">
    <source>
        <dbReference type="Proteomes" id="UP001597451"/>
    </source>
</evidence>
<dbReference type="PANTHER" id="PTHR30349">
    <property type="entry name" value="PHAGE INTEGRASE-RELATED"/>
    <property type="match status" value="1"/>
</dbReference>
<feature type="domain" description="Tyr recombinase" evidence="2">
    <location>
        <begin position="6"/>
        <end position="180"/>
    </location>
</feature>
<name>A0ABW5Q061_9BACI</name>
<comment type="caution">
    <text evidence="3">The sequence shown here is derived from an EMBL/GenBank/DDBJ whole genome shotgun (WGS) entry which is preliminary data.</text>
</comment>
<reference evidence="4" key="1">
    <citation type="journal article" date="2019" name="Int. J. Syst. Evol. Microbiol.">
        <title>The Global Catalogue of Microorganisms (GCM) 10K type strain sequencing project: providing services to taxonomists for standard genome sequencing and annotation.</title>
        <authorList>
            <consortium name="The Broad Institute Genomics Platform"/>
            <consortium name="The Broad Institute Genome Sequencing Center for Infectious Disease"/>
            <person name="Wu L."/>
            <person name="Ma J."/>
        </authorList>
    </citation>
    <scope>NUCLEOTIDE SEQUENCE [LARGE SCALE GENOMIC DNA]</scope>
    <source>
        <strain evidence="4">TISTR 1858</strain>
    </source>
</reference>
<dbReference type="Gene3D" id="1.10.443.10">
    <property type="entry name" value="Intergrase catalytic core"/>
    <property type="match status" value="1"/>
</dbReference>
<keyword evidence="4" id="KW-1185">Reference proteome</keyword>
<proteinExistence type="predicted"/>
<evidence type="ECO:0000256" key="1">
    <source>
        <dbReference type="ARBA" id="ARBA00023172"/>
    </source>
</evidence>
<gene>
    <name evidence="3" type="ORF">ACFSUN_08375</name>
</gene>
<dbReference type="PROSITE" id="PS51898">
    <property type="entry name" value="TYR_RECOMBINASE"/>
    <property type="match status" value="1"/>
</dbReference>
<dbReference type="PANTHER" id="PTHR30349:SF82">
    <property type="entry name" value="INTEGRASE_RECOMBINASE YOEC-RELATED"/>
    <property type="match status" value="1"/>
</dbReference>
<accession>A0ABW5Q061</accession>
<dbReference type="CDD" id="cd01192">
    <property type="entry name" value="INT_C_like_3"/>
    <property type="match status" value="1"/>
</dbReference>
<dbReference type="InterPro" id="IPR013762">
    <property type="entry name" value="Integrase-like_cat_sf"/>
</dbReference>
<dbReference type="InterPro" id="IPR050090">
    <property type="entry name" value="Tyrosine_recombinase_XerCD"/>
</dbReference>
<dbReference type="RefSeq" id="WP_379561548.1">
    <property type="nucleotide sequence ID" value="NZ_JBHUMX010000019.1"/>
</dbReference>